<feature type="transmembrane region" description="Helical" evidence="8">
    <location>
        <begin position="6"/>
        <end position="25"/>
    </location>
</feature>
<feature type="compositionally biased region" description="Low complexity" evidence="10">
    <location>
        <begin position="110"/>
        <end position="119"/>
    </location>
</feature>
<keyword evidence="2 8" id="KW-0997">Cell inner membrane</keyword>
<evidence type="ECO:0000256" key="4">
    <source>
        <dbReference type="ARBA" id="ARBA00022692"/>
    </source>
</evidence>
<protein>
    <recommendedName>
        <fullName evidence="8 9">Cell division protein ZipA</fullName>
    </recommendedName>
</protein>
<feature type="compositionally biased region" description="Low complexity" evidence="10">
    <location>
        <begin position="191"/>
        <end position="201"/>
    </location>
</feature>
<feature type="domain" description="ZipA C-terminal FtsZ-binding" evidence="11">
    <location>
        <begin position="225"/>
        <end position="355"/>
    </location>
</feature>
<evidence type="ECO:0000256" key="9">
    <source>
        <dbReference type="RuleBase" id="RU003612"/>
    </source>
</evidence>
<accession>A0A420EBM4</accession>
<dbReference type="EMBL" id="RAQO01000006">
    <property type="protein sequence ID" value="RKF18071.1"/>
    <property type="molecule type" value="Genomic_DNA"/>
</dbReference>
<gene>
    <name evidence="8 12" type="primary">zipA</name>
    <name evidence="12" type="ORF">DBZ36_12595</name>
</gene>
<name>A0A420EBM4_9ALTE</name>
<feature type="compositionally biased region" description="Low complexity" evidence="10">
    <location>
        <begin position="156"/>
        <end position="171"/>
    </location>
</feature>
<evidence type="ECO:0000259" key="11">
    <source>
        <dbReference type="SMART" id="SM00771"/>
    </source>
</evidence>
<dbReference type="GO" id="GO:0000917">
    <property type="term" value="P:division septum assembly"/>
    <property type="evidence" value="ECO:0007669"/>
    <property type="project" value="TreeGrafter"/>
</dbReference>
<keyword evidence="7 8" id="KW-0131">Cell cycle</keyword>
<comment type="function">
    <text evidence="8 9">Essential cell division protein that stabilizes the FtsZ protofilaments by cross-linking them and that serves as a cytoplasmic membrane anchor for the Z ring. Also required for the recruitment to the septal ring of downstream cell division proteins.</text>
</comment>
<evidence type="ECO:0000256" key="10">
    <source>
        <dbReference type="SAM" id="MobiDB-lite"/>
    </source>
</evidence>
<dbReference type="InterPro" id="IPR036765">
    <property type="entry name" value="ZipA_FtsZ-bd_C_sf"/>
</dbReference>
<dbReference type="InterPro" id="IPR011919">
    <property type="entry name" value="Cell_div_ZipA"/>
</dbReference>
<feature type="region of interest" description="Disordered" evidence="10">
    <location>
        <begin position="186"/>
        <end position="224"/>
    </location>
</feature>
<evidence type="ECO:0000313" key="13">
    <source>
        <dbReference type="Proteomes" id="UP000286482"/>
    </source>
</evidence>
<comment type="similarity">
    <text evidence="8 9">Belongs to the ZipA family.</text>
</comment>
<keyword evidence="1 8" id="KW-1003">Cell membrane</keyword>
<evidence type="ECO:0000256" key="2">
    <source>
        <dbReference type="ARBA" id="ARBA00022519"/>
    </source>
</evidence>
<keyword evidence="6 8" id="KW-0472">Membrane</keyword>
<keyword evidence="4 8" id="KW-0812">Transmembrane</keyword>
<comment type="subcellular location">
    <subcellularLocation>
        <location evidence="8">Cell inner membrane</location>
        <topology evidence="8">Single-pass type I membrane protein</topology>
    </subcellularLocation>
    <text evidence="8">Localizes to the Z ring in an FtsZ-dependent manner.</text>
</comment>
<keyword evidence="13" id="KW-1185">Reference proteome</keyword>
<dbReference type="AlphaFoldDB" id="A0A420EBM4"/>
<feature type="compositionally biased region" description="Polar residues" evidence="10">
    <location>
        <begin position="122"/>
        <end position="131"/>
    </location>
</feature>
<dbReference type="PANTHER" id="PTHR38685:SF1">
    <property type="entry name" value="CELL DIVISION PROTEIN ZIPA"/>
    <property type="match status" value="1"/>
</dbReference>
<dbReference type="GO" id="GO:0032153">
    <property type="term" value="C:cell division site"/>
    <property type="evidence" value="ECO:0007669"/>
    <property type="project" value="UniProtKB-UniRule"/>
</dbReference>
<dbReference type="OrthoDB" id="7054914at2"/>
<dbReference type="GO" id="GO:0043093">
    <property type="term" value="P:FtsZ-dependent cytokinesis"/>
    <property type="evidence" value="ECO:0007669"/>
    <property type="project" value="UniProtKB-UniRule"/>
</dbReference>
<evidence type="ECO:0000256" key="6">
    <source>
        <dbReference type="ARBA" id="ARBA00023136"/>
    </source>
</evidence>
<evidence type="ECO:0000256" key="7">
    <source>
        <dbReference type="ARBA" id="ARBA00023306"/>
    </source>
</evidence>
<keyword evidence="5 8" id="KW-1133">Transmembrane helix</keyword>
<dbReference type="Pfam" id="PF04354">
    <property type="entry name" value="ZipA_C"/>
    <property type="match status" value="1"/>
</dbReference>
<dbReference type="PANTHER" id="PTHR38685">
    <property type="entry name" value="CELL DIVISION PROTEIN ZIPA"/>
    <property type="match status" value="1"/>
</dbReference>
<dbReference type="RefSeq" id="WP_120355297.1">
    <property type="nucleotide sequence ID" value="NZ_RAQO01000006.1"/>
</dbReference>
<comment type="caution">
    <text evidence="12">The sequence shown here is derived from an EMBL/GenBank/DDBJ whole genome shotgun (WGS) entry which is preliminary data.</text>
</comment>
<proteinExistence type="inferred from homology"/>
<dbReference type="SUPFAM" id="SSF64383">
    <property type="entry name" value="Cell-division protein ZipA, C-terminal domain"/>
    <property type="match status" value="1"/>
</dbReference>
<dbReference type="NCBIfam" id="TIGR02205">
    <property type="entry name" value="septum_zipA"/>
    <property type="match status" value="1"/>
</dbReference>
<feature type="region of interest" description="Disordered" evidence="10">
    <location>
        <begin position="35"/>
        <end position="171"/>
    </location>
</feature>
<sequence length="367" mass="40083">MQELRIVLIVVGIILIVALLAHGFWSSRKNRPVKLKDAKTKAKSKKKKADLGPRDDQGFDEFGLGEARVIGDPLFQDLSESEESVSNANASGLDESEAHGTISNPPPAQSAPSPYSEPALTQAEQVPVNETPSERREPAFSFSALDDEPSAVNVEPTPAAQTSPSPATNPTRSAFELQIEDAIPEPVAANPEPSEPSLSPSTNESRIEPELSASTDSEVPSHPQPEDVFVLNVVAQRGKAFSGLDVVNCLDSHGLFFGEMDIFHRHEDNSGHGSVVYSVANMLNPGVFNMDTIKEFETRGMTFFMAVPGPGEPYKNFNMMHTTALAIARELNGLLVDDQRNPLTQQTLNHYQQRVREYERKQLLAAQ</sequence>
<dbReference type="HAMAP" id="MF_00509">
    <property type="entry name" value="ZipA"/>
    <property type="match status" value="1"/>
</dbReference>
<keyword evidence="3 8" id="KW-0132">Cell division</keyword>
<organism evidence="12 13">
    <name type="scientific">Alginatibacterium sediminis</name>
    <dbReference type="NCBI Taxonomy" id="2164068"/>
    <lineage>
        <taxon>Bacteria</taxon>
        <taxon>Pseudomonadati</taxon>
        <taxon>Pseudomonadota</taxon>
        <taxon>Gammaproteobacteria</taxon>
        <taxon>Alteromonadales</taxon>
        <taxon>Alteromonadaceae</taxon>
        <taxon>Alginatibacterium</taxon>
    </lineage>
</organism>
<dbReference type="SMART" id="SM00771">
    <property type="entry name" value="ZipA_C"/>
    <property type="match status" value="1"/>
</dbReference>
<evidence type="ECO:0000256" key="5">
    <source>
        <dbReference type="ARBA" id="ARBA00022989"/>
    </source>
</evidence>
<evidence type="ECO:0000256" key="3">
    <source>
        <dbReference type="ARBA" id="ARBA00022618"/>
    </source>
</evidence>
<evidence type="ECO:0000313" key="12">
    <source>
        <dbReference type="EMBL" id="RKF18071.1"/>
    </source>
</evidence>
<comment type="subunit">
    <text evidence="8">Interacts with FtsZ via their C-terminal domains.</text>
</comment>
<reference evidence="12 13" key="1">
    <citation type="submission" date="2018-09" db="EMBL/GenBank/DDBJ databases">
        <authorList>
            <person name="Wang Z."/>
        </authorList>
    </citation>
    <scope>NUCLEOTIDE SEQUENCE [LARGE SCALE GENOMIC DNA]</scope>
    <source>
        <strain evidence="12 13">ALS 81</strain>
    </source>
</reference>
<evidence type="ECO:0000256" key="8">
    <source>
        <dbReference type="HAMAP-Rule" id="MF_00509"/>
    </source>
</evidence>
<dbReference type="Gene3D" id="3.30.1400.10">
    <property type="entry name" value="ZipA, C-terminal FtsZ-binding domain"/>
    <property type="match status" value="1"/>
</dbReference>
<evidence type="ECO:0000256" key="1">
    <source>
        <dbReference type="ARBA" id="ARBA00022475"/>
    </source>
</evidence>
<dbReference type="Proteomes" id="UP000286482">
    <property type="component" value="Unassembled WGS sequence"/>
</dbReference>
<dbReference type="InterPro" id="IPR007449">
    <property type="entry name" value="ZipA_FtsZ-bd_C"/>
</dbReference>
<dbReference type="GO" id="GO:0005886">
    <property type="term" value="C:plasma membrane"/>
    <property type="evidence" value="ECO:0007669"/>
    <property type="project" value="UniProtKB-SubCell"/>
</dbReference>